<organism evidence="1 2">
    <name type="scientific">Cymbomonas tetramitiformis</name>
    <dbReference type="NCBI Taxonomy" id="36881"/>
    <lineage>
        <taxon>Eukaryota</taxon>
        <taxon>Viridiplantae</taxon>
        <taxon>Chlorophyta</taxon>
        <taxon>Pyramimonadophyceae</taxon>
        <taxon>Pyramimonadales</taxon>
        <taxon>Pyramimonadaceae</taxon>
        <taxon>Cymbomonas</taxon>
    </lineage>
</organism>
<keyword evidence="2" id="KW-1185">Reference proteome</keyword>
<dbReference type="EMBL" id="LGRX02003210">
    <property type="protein sequence ID" value="KAK3282658.1"/>
    <property type="molecule type" value="Genomic_DNA"/>
</dbReference>
<protein>
    <submittedName>
        <fullName evidence="1">Uncharacterized protein</fullName>
    </submittedName>
</protein>
<dbReference type="Proteomes" id="UP001190700">
    <property type="component" value="Unassembled WGS sequence"/>
</dbReference>
<reference evidence="1 2" key="1">
    <citation type="journal article" date="2015" name="Genome Biol. Evol.">
        <title>Comparative Genomics of a Bacterivorous Green Alga Reveals Evolutionary Causalities and Consequences of Phago-Mixotrophic Mode of Nutrition.</title>
        <authorList>
            <person name="Burns J.A."/>
            <person name="Paasch A."/>
            <person name="Narechania A."/>
            <person name="Kim E."/>
        </authorList>
    </citation>
    <scope>NUCLEOTIDE SEQUENCE [LARGE SCALE GENOMIC DNA]</scope>
    <source>
        <strain evidence="1 2">PLY_AMNH</strain>
    </source>
</reference>
<dbReference type="AlphaFoldDB" id="A0AAE0GR49"/>
<gene>
    <name evidence="1" type="ORF">CYMTET_9618</name>
</gene>
<proteinExistence type="predicted"/>
<name>A0AAE0GR49_9CHLO</name>
<evidence type="ECO:0000313" key="2">
    <source>
        <dbReference type="Proteomes" id="UP001190700"/>
    </source>
</evidence>
<sequence>MTHRPSEGEVLELDFSAHIEHLADEIEAILAQPDRLDKTGKAAGAKSRAWSEAANGAQLTNYLKDFMRKSSLVKSKNFGLFVIEDEQLTTCCDASSVAAHAAAIKGCKIA</sequence>
<accession>A0AAE0GR49</accession>
<evidence type="ECO:0000313" key="1">
    <source>
        <dbReference type="EMBL" id="KAK3282658.1"/>
    </source>
</evidence>
<comment type="caution">
    <text evidence="1">The sequence shown here is derived from an EMBL/GenBank/DDBJ whole genome shotgun (WGS) entry which is preliminary data.</text>
</comment>